<dbReference type="GO" id="GO:0070095">
    <property type="term" value="F:fructose-6-phosphate binding"/>
    <property type="evidence" value="ECO:0007669"/>
    <property type="project" value="TreeGrafter"/>
</dbReference>
<dbReference type="PROSITE" id="PS01272">
    <property type="entry name" value="GCKR"/>
    <property type="match status" value="1"/>
</dbReference>
<dbReference type="AlphaFoldDB" id="A0A8C6KFS7"/>
<dbReference type="PANTHER" id="PTHR10088:SF4">
    <property type="entry name" value="GLUCOKINASE REGULATORY PROTEIN"/>
    <property type="match status" value="1"/>
</dbReference>
<dbReference type="PROSITE" id="PS51464">
    <property type="entry name" value="SIS"/>
    <property type="match status" value="1"/>
</dbReference>
<gene>
    <name evidence="3 4" type="primary">gckr</name>
    <name evidence="3" type="ORF">G4P62_006873</name>
</gene>
<dbReference type="EMBL" id="JAAVVJ010000009">
    <property type="protein sequence ID" value="KAF7214897.1"/>
    <property type="molecule type" value="Genomic_DNA"/>
</dbReference>
<dbReference type="Gene3D" id="1.10.8.1080">
    <property type="match status" value="1"/>
</dbReference>
<dbReference type="Proteomes" id="UP000694548">
    <property type="component" value="Chromosome sgr06"/>
</dbReference>
<dbReference type="GO" id="GO:0005829">
    <property type="term" value="C:cytosol"/>
    <property type="evidence" value="ECO:0007669"/>
    <property type="project" value="TreeGrafter"/>
</dbReference>
<dbReference type="GO" id="GO:0042593">
    <property type="term" value="P:glucose homeostasis"/>
    <property type="evidence" value="ECO:0007669"/>
    <property type="project" value="TreeGrafter"/>
</dbReference>
<dbReference type="Proteomes" id="UP000822369">
    <property type="component" value="Chromosome 9"/>
</dbReference>
<dbReference type="GO" id="GO:0004857">
    <property type="term" value="F:enzyme inhibitor activity"/>
    <property type="evidence" value="ECO:0007669"/>
    <property type="project" value="TreeGrafter"/>
</dbReference>
<keyword evidence="1" id="KW-0119">Carbohydrate metabolism</keyword>
<proteinExistence type="predicted"/>
<evidence type="ECO:0000313" key="3">
    <source>
        <dbReference type="EMBL" id="KAF7214897.1"/>
    </source>
</evidence>
<evidence type="ECO:0000259" key="2">
    <source>
        <dbReference type="PROSITE" id="PS51464"/>
    </source>
</evidence>
<feature type="domain" description="SIS" evidence="2">
    <location>
        <begin position="303"/>
        <end position="481"/>
    </location>
</feature>
<dbReference type="GeneID" id="107381046"/>
<evidence type="ECO:0000313" key="5">
    <source>
        <dbReference type="Proteomes" id="UP000694548"/>
    </source>
</evidence>
<dbReference type="OrthoDB" id="311172at2759"/>
<reference evidence="4" key="3">
    <citation type="submission" date="2025-05" db="UniProtKB">
        <authorList>
            <consortium name="Ensembl"/>
        </authorList>
    </citation>
    <scope>IDENTIFICATION</scope>
</reference>
<dbReference type="Gene3D" id="3.40.50.12620">
    <property type="match status" value="1"/>
</dbReference>
<protein>
    <submittedName>
        <fullName evidence="3">Transcript variant X1</fullName>
    </submittedName>
</protein>
<reference evidence="3" key="2">
    <citation type="submission" date="2020-03" db="EMBL/GenBank/DDBJ databases">
        <title>Intra-Species Differences in Population Size shape Life History and Genome Evolution.</title>
        <authorList>
            <person name="Willemsen D."/>
            <person name="Cui R."/>
            <person name="Valenzano D.R."/>
        </authorList>
    </citation>
    <scope>NUCLEOTIDE SEQUENCE</scope>
    <source>
        <strain evidence="3">GRZ</strain>
        <tissue evidence="3">Whole</tissue>
    </source>
</reference>
<dbReference type="GO" id="GO:0019899">
    <property type="term" value="F:enzyme binding"/>
    <property type="evidence" value="ECO:0007669"/>
    <property type="project" value="TreeGrafter"/>
</dbReference>
<evidence type="ECO:0000256" key="1">
    <source>
        <dbReference type="ARBA" id="ARBA00023277"/>
    </source>
</evidence>
<dbReference type="Gene3D" id="3.40.50.10490">
    <property type="entry name" value="Glucose-6-phosphate isomerase like protein, domain 1"/>
    <property type="match status" value="1"/>
</dbReference>
<keyword evidence="5" id="KW-1185">Reference proteome</keyword>
<dbReference type="GeneTree" id="ENSGT00390000005345"/>
<dbReference type="InterPro" id="IPR054017">
    <property type="entry name" value="GKRP_SIS_2"/>
</dbReference>
<dbReference type="SUPFAM" id="SSF53697">
    <property type="entry name" value="SIS domain"/>
    <property type="match status" value="2"/>
</dbReference>
<dbReference type="Pfam" id="PF22198">
    <property type="entry name" value="GKRP_SIS_2"/>
    <property type="match status" value="1"/>
</dbReference>
<sequence length="605" mass="66271">MSEWESAEYEPSLPVSEKSNALTRDIDQASAERIVRMLQLCDAQMFQEETGPTYQRLLSCQMVRTLMEVAERVHLILQDPQDSLVVLSGCGTSGRLAFFITSGFNKALRQLNRSDIYSYIIAGGDRALFSSQEAPEDDPKLGMLSLKKACEGKKRVLFFGISCGLSAPFVAGQLNFCLQNLDVFTPVLLGFNPVHQARDELIPGCNFTFRSVAEKMQELAKGQKAFLINPAVGPEAISGSSRMKGGSGTKILLEVVLSAAHAATFANTPITYHSVLQNISAYQQTLDKTYSRRVEMAALVEAAGHSLACGGRVIYLGWGSLGLLGLIDASECIPTFGADHEDVRAFVSGGYQELNNAEGPLSSLGPAFCISHEDFLQLVLPDLSNKDTVLLVFTCSDDVNQVAKLARRVRVKTSNLHAVYHLTDRDTAEQADIIKLCSSTLNLTWPADPPASWSSLNMQWELSTKLLLNAVSTGAHILKGKIYQNHMIDLQVSNSKLYCRATRLLQRMSGQKESECEEALLKAIYRVDVLTADITSCGVKSHVHMAARHKKVVPLALVCLLTGCSIKEAESHLEEKPIVREAVAVYASKVISSTRLMKYGPFKNN</sequence>
<organism evidence="4 5">
    <name type="scientific">Nothobranchius furzeri</name>
    <name type="common">Turquoise killifish</name>
    <dbReference type="NCBI Taxonomy" id="105023"/>
    <lineage>
        <taxon>Eukaryota</taxon>
        <taxon>Metazoa</taxon>
        <taxon>Chordata</taxon>
        <taxon>Craniata</taxon>
        <taxon>Vertebrata</taxon>
        <taxon>Euteleostomi</taxon>
        <taxon>Actinopterygii</taxon>
        <taxon>Neopterygii</taxon>
        <taxon>Teleostei</taxon>
        <taxon>Neoteleostei</taxon>
        <taxon>Acanthomorphata</taxon>
        <taxon>Ovalentaria</taxon>
        <taxon>Atherinomorphae</taxon>
        <taxon>Cyprinodontiformes</taxon>
        <taxon>Nothobranchiidae</taxon>
        <taxon>Nothobranchius</taxon>
    </lineage>
</organism>
<name>A0A8C6KFS7_NOTFU</name>
<dbReference type="FunFam" id="1.10.8.1080:FF:000002">
    <property type="entry name" value="Glucokinase regulatory protein"/>
    <property type="match status" value="1"/>
</dbReference>
<dbReference type="Pfam" id="PF22645">
    <property type="entry name" value="GKRP_SIS_N"/>
    <property type="match status" value="1"/>
</dbReference>
<dbReference type="Ensembl" id="ENSNFUT00015003303.1">
    <property type="protein sequence ID" value="ENSNFUP00015003105.1"/>
    <property type="gene ID" value="ENSNFUG00015001602.1"/>
</dbReference>
<dbReference type="InterPro" id="IPR040190">
    <property type="entry name" value="MURQ/GCKR"/>
</dbReference>
<dbReference type="FunFam" id="3.40.50.12620:FF:000001">
    <property type="entry name" value="Glucokinase regulatory protein"/>
    <property type="match status" value="1"/>
</dbReference>
<accession>A0A8C6KFS7</accession>
<dbReference type="GO" id="GO:1901135">
    <property type="term" value="P:carbohydrate derivative metabolic process"/>
    <property type="evidence" value="ECO:0007669"/>
    <property type="project" value="InterPro"/>
</dbReference>
<dbReference type="Pfam" id="PF20741">
    <property type="entry name" value="GKRP-like_C"/>
    <property type="match status" value="1"/>
</dbReference>
<dbReference type="PANTHER" id="PTHR10088">
    <property type="entry name" value="GLUCOKINASE REGULATORY PROTEIN"/>
    <property type="match status" value="1"/>
</dbReference>
<dbReference type="GO" id="GO:0009750">
    <property type="term" value="P:response to fructose"/>
    <property type="evidence" value="ECO:0007669"/>
    <property type="project" value="TreeGrafter"/>
</dbReference>
<dbReference type="KEGG" id="nfu:107381046"/>
<dbReference type="InterPro" id="IPR046348">
    <property type="entry name" value="SIS_dom_sf"/>
</dbReference>
<dbReference type="InterPro" id="IPR001347">
    <property type="entry name" value="SIS_dom"/>
</dbReference>
<dbReference type="RefSeq" id="XP_015808016.3">
    <property type="nucleotide sequence ID" value="XM_015952530.3"/>
</dbReference>
<evidence type="ECO:0000313" key="4">
    <source>
        <dbReference type="Ensembl" id="ENSNFUP00015003105.1"/>
    </source>
</evidence>
<reference evidence="4" key="1">
    <citation type="submission" date="2014-08" db="EMBL/GenBank/DDBJ databases">
        <authorList>
            <person name="Senf B."/>
            <person name="Petzold A."/>
            <person name="Downie B.R."/>
            <person name="Koch P."/>
            <person name="Platzer M."/>
        </authorList>
    </citation>
    <scope>NUCLEOTIDE SEQUENCE [LARGE SCALE GENOMIC DNA]</scope>
    <source>
        <strain evidence="4">GRZ</strain>
    </source>
</reference>
<dbReference type="InterPro" id="IPR005486">
    <property type="entry name" value="Glucokinase_regulatory_CS"/>
</dbReference>
<dbReference type="GO" id="GO:0030246">
    <property type="term" value="F:carbohydrate binding"/>
    <property type="evidence" value="ECO:0007669"/>
    <property type="project" value="TreeGrafter"/>
</dbReference>
<dbReference type="CTD" id="2646"/>
<dbReference type="GO" id="GO:0005654">
    <property type="term" value="C:nucleoplasm"/>
    <property type="evidence" value="ECO:0007669"/>
    <property type="project" value="TreeGrafter"/>
</dbReference>